<dbReference type="Gene3D" id="2.40.50.40">
    <property type="match status" value="1"/>
</dbReference>
<evidence type="ECO:0000259" key="1">
    <source>
        <dbReference type="Pfam" id="PF16719"/>
    </source>
</evidence>
<organism evidence="2 3">
    <name type="scientific">Camellia sinensis</name>
    <name type="common">Tea plant</name>
    <name type="synonym">Thea sinensis</name>
    <dbReference type="NCBI Taxonomy" id="4442"/>
    <lineage>
        <taxon>Eukaryota</taxon>
        <taxon>Viridiplantae</taxon>
        <taxon>Streptophyta</taxon>
        <taxon>Embryophyta</taxon>
        <taxon>Tracheophyta</taxon>
        <taxon>Spermatophyta</taxon>
        <taxon>Magnoliopsida</taxon>
        <taxon>eudicotyledons</taxon>
        <taxon>Gunneridae</taxon>
        <taxon>Pentapetalae</taxon>
        <taxon>asterids</taxon>
        <taxon>Ericales</taxon>
        <taxon>Theaceae</taxon>
        <taxon>Camellia</taxon>
    </lineage>
</organism>
<reference evidence="3" key="1">
    <citation type="journal article" date="2020" name="Nat. Commun.">
        <title>Genome assembly of wild tea tree DASZ reveals pedigree and selection history of tea varieties.</title>
        <authorList>
            <person name="Zhang W."/>
            <person name="Zhang Y."/>
            <person name="Qiu H."/>
            <person name="Guo Y."/>
            <person name="Wan H."/>
            <person name="Zhang X."/>
            <person name="Scossa F."/>
            <person name="Alseekh S."/>
            <person name="Zhang Q."/>
            <person name="Wang P."/>
            <person name="Xu L."/>
            <person name="Schmidt M.H."/>
            <person name="Jia X."/>
            <person name="Li D."/>
            <person name="Zhu A."/>
            <person name="Guo F."/>
            <person name="Chen W."/>
            <person name="Ni D."/>
            <person name="Usadel B."/>
            <person name="Fernie A.R."/>
            <person name="Wen W."/>
        </authorList>
    </citation>
    <scope>NUCLEOTIDE SEQUENCE [LARGE SCALE GENOMIC DNA]</scope>
    <source>
        <strain evidence="3">cv. G240</strain>
    </source>
</reference>
<dbReference type="GO" id="GO:0003682">
    <property type="term" value="F:chromatin binding"/>
    <property type="evidence" value="ECO:0007669"/>
    <property type="project" value="InterPro"/>
</dbReference>
<dbReference type="AlphaFoldDB" id="A0A7J7HY35"/>
<name>A0A7J7HY35_CAMSI</name>
<dbReference type="PANTHER" id="PTHR33827">
    <property type="entry name" value="PROTEIN SAWADEE HOMEODOMAIN HOMOLOG 2"/>
    <property type="match status" value="1"/>
</dbReference>
<dbReference type="PANTHER" id="PTHR33827:SF2">
    <property type="entry name" value="PROTEIN SAWADEE HOMEODOMAIN HOMOLOG 1"/>
    <property type="match status" value="1"/>
</dbReference>
<accession>A0A7J7HY35</accession>
<reference evidence="2 3" key="2">
    <citation type="submission" date="2020-07" db="EMBL/GenBank/DDBJ databases">
        <title>Genome assembly of wild tea tree DASZ reveals pedigree and selection history of tea varieties.</title>
        <authorList>
            <person name="Zhang W."/>
        </authorList>
    </citation>
    <scope>NUCLEOTIDE SEQUENCE [LARGE SCALE GENOMIC DNA]</scope>
    <source>
        <strain evidence="3">cv. G240</strain>
        <tissue evidence="2">Leaf</tissue>
    </source>
</reference>
<comment type="caution">
    <text evidence="2">The sequence shown here is derived from an EMBL/GenBank/DDBJ whole genome shotgun (WGS) entry which is preliminary data.</text>
</comment>
<dbReference type="Pfam" id="PF16719">
    <property type="entry name" value="SAWADEE"/>
    <property type="match status" value="1"/>
</dbReference>
<gene>
    <name evidence="2" type="ORF">HYC85_004239</name>
</gene>
<dbReference type="Proteomes" id="UP000593564">
    <property type="component" value="Unassembled WGS sequence"/>
</dbReference>
<proteinExistence type="predicted"/>
<keyword evidence="3" id="KW-1185">Reference proteome</keyword>
<dbReference type="InterPro" id="IPR032001">
    <property type="entry name" value="SAWADEE_dom"/>
</dbReference>
<evidence type="ECO:0000313" key="2">
    <source>
        <dbReference type="EMBL" id="KAF5957014.1"/>
    </source>
</evidence>
<sequence length="243" mass="28173">MDTFEYTEMDDDLPEFTLAEIMEMESKFKEVGEKSLSQDFCQELVTSFNCSKHRTGKSAIGWEQVQSWFLDKQREVEAKVTTSPFAPKEFNSPLTPESPQKPKAERIAGLSELVFEAKSAKDWAWYDVASFLNYRIVSSGELEVRVRFAGFRYEEDEWVNVKRGIRERSIPLEPSECHQVKVGDLVLCFRENEDLAIYCDAYIVQIQRRVHDATGCKCIFVVRYDYDDAEAKVPLTRLCCRPK</sequence>
<protein>
    <recommendedName>
        <fullName evidence="1">SAWADEE domain-containing protein</fullName>
    </recommendedName>
</protein>
<feature type="domain" description="SAWADEE" evidence="1">
    <location>
        <begin position="112"/>
        <end position="239"/>
    </location>
</feature>
<dbReference type="Gene3D" id="2.30.30.140">
    <property type="match status" value="1"/>
</dbReference>
<evidence type="ECO:0000313" key="3">
    <source>
        <dbReference type="Proteomes" id="UP000593564"/>
    </source>
</evidence>
<dbReference type="EMBL" id="JACBKZ010000002">
    <property type="protein sequence ID" value="KAF5957014.1"/>
    <property type="molecule type" value="Genomic_DNA"/>
</dbReference>
<dbReference type="InterPro" id="IPR039276">
    <property type="entry name" value="SHH1/2"/>
</dbReference>